<evidence type="ECO:0000313" key="3">
    <source>
        <dbReference type="EMBL" id="JAP92472.1"/>
    </source>
</evidence>
<dbReference type="PROSITE" id="PS51419">
    <property type="entry name" value="RAB"/>
    <property type="match status" value="1"/>
</dbReference>
<dbReference type="GO" id="GO:0003924">
    <property type="term" value="F:GTPase activity"/>
    <property type="evidence" value="ECO:0007669"/>
    <property type="project" value="InterPro"/>
</dbReference>
<name>A0A146K6J7_9EUKA</name>
<dbReference type="CDD" id="cd00154">
    <property type="entry name" value="Rab"/>
    <property type="match status" value="1"/>
</dbReference>
<dbReference type="SMART" id="SM00175">
    <property type="entry name" value="RAB"/>
    <property type="match status" value="1"/>
</dbReference>
<organism evidence="3">
    <name type="scientific">Trepomonas sp. PC1</name>
    <dbReference type="NCBI Taxonomy" id="1076344"/>
    <lineage>
        <taxon>Eukaryota</taxon>
        <taxon>Metamonada</taxon>
        <taxon>Diplomonadida</taxon>
        <taxon>Hexamitidae</taxon>
        <taxon>Hexamitinae</taxon>
        <taxon>Trepomonas</taxon>
    </lineage>
</organism>
<dbReference type="EMBL" id="GDID01004134">
    <property type="protein sequence ID" value="JAP92472.1"/>
    <property type="molecule type" value="Transcribed_RNA"/>
</dbReference>
<dbReference type="SUPFAM" id="SSF52540">
    <property type="entry name" value="P-loop containing nucleoside triphosphate hydrolases"/>
    <property type="match status" value="1"/>
</dbReference>
<evidence type="ECO:0000256" key="2">
    <source>
        <dbReference type="ARBA" id="ARBA00023134"/>
    </source>
</evidence>
<sequence length="189" mass="21760">KGKIVLAGHTAAGKTSILLRIAHDRFDLDNHPTLTASFLSKKIKYKQNQVDLQFWDTAGQERFRAMSANYFRNAAVVLLCFDLTDLTSFEKLEYWAEQVKEKTSSETLKIVVGNKRDLVEQIQVTEQMVQDFVKQQGESFEYIETSAKTGTNIQSLLDRIAENYCFAEPSESKQNIRFQDQMERNQKCC</sequence>
<proteinExistence type="predicted"/>
<dbReference type="PRINTS" id="PR00449">
    <property type="entry name" value="RASTRNSFRMNG"/>
</dbReference>
<keyword evidence="1" id="KW-0547">Nucleotide-binding</keyword>
<dbReference type="InterPro" id="IPR005225">
    <property type="entry name" value="Small_GTP-bd"/>
</dbReference>
<protein>
    <submittedName>
        <fullName evidence="3">Rab-like protein</fullName>
    </submittedName>
</protein>
<accession>A0A146K6J7</accession>
<keyword evidence="2" id="KW-0342">GTP-binding</keyword>
<reference evidence="3" key="1">
    <citation type="submission" date="2015-07" db="EMBL/GenBank/DDBJ databases">
        <title>Adaptation to a free-living lifestyle via gene acquisitions in the diplomonad Trepomonas sp. PC1.</title>
        <authorList>
            <person name="Xu F."/>
            <person name="Jerlstrom-Hultqvist J."/>
            <person name="Kolisko M."/>
            <person name="Simpson A.G.B."/>
            <person name="Roger A.J."/>
            <person name="Svard S.G."/>
            <person name="Andersson J.O."/>
        </authorList>
    </citation>
    <scope>NUCLEOTIDE SEQUENCE</scope>
    <source>
        <strain evidence="3">PC1</strain>
    </source>
</reference>
<dbReference type="InterPro" id="IPR050227">
    <property type="entry name" value="Rab"/>
</dbReference>
<dbReference type="AlphaFoldDB" id="A0A146K6J7"/>
<dbReference type="SMART" id="SM00174">
    <property type="entry name" value="RHO"/>
    <property type="match status" value="1"/>
</dbReference>
<dbReference type="PANTHER" id="PTHR47977">
    <property type="entry name" value="RAS-RELATED PROTEIN RAB"/>
    <property type="match status" value="1"/>
</dbReference>
<dbReference type="FunFam" id="3.40.50.300:FF:000808">
    <property type="entry name" value="Small GTP-binding protein, putative"/>
    <property type="match status" value="1"/>
</dbReference>
<dbReference type="SMART" id="SM00173">
    <property type="entry name" value="RAS"/>
    <property type="match status" value="1"/>
</dbReference>
<dbReference type="GO" id="GO:0005525">
    <property type="term" value="F:GTP binding"/>
    <property type="evidence" value="ECO:0007669"/>
    <property type="project" value="UniProtKB-KW"/>
</dbReference>
<dbReference type="NCBIfam" id="TIGR00231">
    <property type="entry name" value="small_GTP"/>
    <property type="match status" value="1"/>
</dbReference>
<dbReference type="PROSITE" id="PS51420">
    <property type="entry name" value="RHO"/>
    <property type="match status" value="1"/>
</dbReference>
<gene>
    <name evidence="3" type="ORF">TPC1_15576</name>
</gene>
<dbReference type="Pfam" id="PF00071">
    <property type="entry name" value="Ras"/>
    <property type="match status" value="1"/>
</dbReference>
<dbReference type="PROSITE" id="PS51421">
    <property type="entry name" value="RAS"/>
    <property type="match status" value="1"/>
</dbReference>
<dbReference type="InterPro" id="IPR001806">
    <property type="entry name" value="Small_GTPase"/>
</dbReference>
<feature type="non-terminal residue" evidence="3">
    <location>
        <position position="1"/>
    </location>
</feature>
<evidence type="ECO:0000256" key="1">
    <source>
        <dbReference type="ARBA" id="ARBA00022741"/>
    </source>
</evidence>
<dbReference type="Gene3D" id="3.40.50.300">
    <property type="entry name" value="P-loop containing nucleotide triphosphate hydrolases"/>
    <property type="match status" value="1"/>
</dbReference>
<dbReference type="InterPro" id="IPR027417">
    <property type="entry name" value="P-loop_NTPase"/>
</dbReference>